<dbReference type="GO" id="GO:0005759">
    <property type="term" value="C:mitochondrial matrix"/>
    <property type="evidence" value="ECO:0007669"/>
    <property type="project" value="TreeGrafter"/>
</dbReference>
<proteinExistence type="predicted"/>
<feature type="compositionally biased region" description="Low complexity" evidence="1">
    <location>
        <begin position="147"/>
        <end position="169"/>
    </location>
</feature>
<evidence type="ECO:0000313" key="3">
    <source>
        <dbReference type="EMBL" id="KAF4638949.1"/>
    </source>
</evidence>
<dbReference type="PANTHER" id="PTHR21228">
    <property type="entry name" value="FAST LEU-RICH DOMAIN-CONTAINING"/>
    <property type="match status" value="1"/>
</dbReference>
<feature type="region of interest" description="Disordered" evidence="1">
    <location>
        <begin position="146"/>
        <end position="173"/>
    </location>
</feature>
<comment type="caution">
    <text evidence="3">The sequence shown here is derived from an EMBL/GenBank/DDBJ whole genome shotgun (WGS) entry which is preliminary data.</text>
</comment>
<dbReference type="Proteomes" id="UP000557509">
    <property type="component" value="Unassembled WGS sequence"/>
</dbReference>
<dbReference type="InterPro" id="IPR058917">
    <property type="entry name" value="RESC6_dom"/>
</dbReference>
<evidence type="ECO:0000259" key="2">
    <source>
        <dbReference type="Pfam" id="PF26188"/>
    </source>
</evidence>
<gene>
    <name evidence="3" type="ORF">TGRH88_065580</name>
</gene>
<dbReference type="PANTHER" id="PTHR21228:SF40">
    <property type="entry name" value="LD45607P"/>
    <property type="match status" value="1"/>
</dbReference>
<dbReference type="AlphaFoldDB" id="A0A7J6JW30"/>
<accession>A0A7J6JW30</accession>
<reference evidence="3 4" key="1">
    <citation type="submission" date="2020-03" db="EMBL/GenBank/DDBJ databases">
        <title>Genome sequence of Toxoplasma gondii RH-88 strain.</title>
        <authorList>
            <person name="Lorenzi H.A."/>
            <person name="Venepally P."/>
            <person name="Rozenberg A."/>
            <person name="Sibley D."/>
        </authorList>
    </citation>
    <scope>NUCLEOTIDE SEQUENCE [LARGE SCALE GENOMIC DNA]</scope>
    <source>
        <strain evidence="3 4">RH-88</strain>
    </source>
</reference>
<dbReference type="GO" id="GO:0003723">
    <property type="term" value="F:RNA binding"/>
    <property type="evidence" value="ECO:0007669"/>
    <property type="project" value="TreeGrafter"/>
</dbReference>
<dbReference type="GO" id="GO:0000963">
    <property type="term" value="P:mitochondrial RNA processing"/>
    <property type="evidence" value="ECO:0007669"/>
    <property type="project" value="TreeGrafter"/>
</dbReference>
<evidence type="ECO:0000256" key="1">
    <source>
        <dbReference type="SAM" id="MobiDB-lite"/>
    </source>
</evidence>
<dbReference type="VEuPathDB" id="ToxoDB:TGME49_278250"/>
<dbReference type="GO" id="GO:0044528">
    <property type="term" value="P:regulation of mitochondrial mRNA stability"/>
    <property type="evidence" value="ECO:0007669"/>
    <property type="project" value="TreeGrafter"/>
</dbReference>
<feature type="domain" description="RNA-editing substrate-binding complex 6 protein" evidence="2">
    <location>
        <begin position="174"/>
        <end position="286"/>
    </location>
</feature>
<evidence type="ECO:0000313" key="4">
    <source>
        <dbReference type="Proteomes" id="UP000557509"/>
    </source>
</evidence>
<keyword evidence="4" id="KW-1185">Reference proteome</keyword>
<name>A0A7J6JW30_TOXGO</name>
<sequence>MCVSVHACPRPESSLSLLTPGLPRVAAYACSPSCVASSAFSFSSFPSPSRPSSAASLVASLPSLGPHQLAPAARKLLNEGILEPQIWRQLSQRTIAICDELNVEQIALLLKVYALRKLQDFNLFSHLSARLIALAQASSPDSERTCSLASSSFPPSSSSSSSVLSSSSPSPSPFRGVDLTNILVACGRLLFSDRRLHALLATQLVQVVSELRPKDLVNIAHAYAKLRIADEEFFRLVAKALPPYVYDLTPIALANVCTSFASVGLYEEKLFDAVTAEAERRISEFGGCELLSLLLGLGKMQAALPPNKKRRDGSCISAILRALRGRMGPFGFVQNLQVLESLVLLGHYDSLFIHTKLLPALLARRPTPPGASVSGRPHSPAEAAAAATAETVLGLYLRVLCCLYRLPNLSQTGIQLLQEVAEQMPRCFQRTQIAGMAAALHLLHKLDCHDYDCFSKAEAILLADRVATLRQLRFANVLQLREAFRALGDEEHWGEVLKFLDDVVQETETLVSEARGTEDAHATTGMDRVHGAMKVERRTAVCGDSANDETAHLMRDERTSASDRGPDVLAQKSYLARIADSYKQRKSPDKSKKVALPIVDSLPVQRWTPVNSVIGLQFCFHLCEVPFPLFFCGDRRISACENPASAECHSVAVAPEWHLRLLHFPGLERETSSK</sequence>
<organism evidence="3 4">
    <name type="scientific">Toxoplasma gondii</name>
    <dbReference type="NCBI Taxonomy" id="5811"/>
    <lineage>
        <taxon>Eukaryota</taxon>
        <taxon>Sar</taxon>
        <taxon>Alveolata</taxon>
        <taxon>Apicomplexa</taxon>
        <taxon>Conoidasida</taxon>
        <taxon>Coccidia</taxon>
        <taxon>Eucoccidiorida</taxon>
        <taxon>Eimeriorina</taxon>
        <taxon>Sarcocystidae</taxon>
        <taxon>Toxoplasma</taxon>
    </lineage>
</organism>
<protein>
    <recommendedName>
        <fullName evidence="2">RNA-editing substrate-binding complex 6 protein domain-containing protein</fullName>
    </recommendedName>
</protein>
<dbReference type="Pfam" id="PF26188">
    <property type="entry name" value="RESC6"/>
    <property type="match status" value="1"/>
</dbReference>
<dbReference type="InterPro" id="IPR050870">
    <property type="entry name" value="FAST_kinase"/>
</dbReference>
<dbReference type="GO" id="GO:0035770">
    <property type="term" value="C:ribonucleoprotein granule"/>
    <property type="evidence" value="ECO:0007669"/>
    <property type="project" value="TreeGrafter"/>
</dbReference>
<dbReference type="EMBL" id="JAAUHK010000197">
    <property type="protein sequence ID" value="KAF4638949.1"/>
    <property type="molecule type" value="Genomic_DNA"/>
</dbReference>